<comment type="caution">
    <text evidence="3">The sequence shown here is derived from an EMBL/GenBank/DDBJ whole genome shotgun (WGS) entry which is preliminary data.</text>
</comment>
<dbReference type="NCBIfam" id="TIGR04183">
    <property type="entry name" value="Por_Secre_tail"/>
    <property type="match status" value="1"/>
</dbReference>
<sequence>MNKILLSSFCIGFLSLFNGQVLQQENFDALNTATIVGQAGYQKLNGANTDYMVVTGTPGKNFKIIGAATAGTGTARYLWKDGLDAAWAARTAGNNIIQIEYDFFTGPASTSNNGGGIELYDSTYNYYLGGLSMQQSNKTIYGIYTTATIVTLTDLGAGTPATSVVLPANTWVRVGFAYNTTNGSVTFKGPGFYKTVTGTDIKIPFELDYAVQNLLSTNTTSSDNLFDNMVTRAVATESLLLGTSETTSAVENSISIYPNPVTDFINVKGNTKILDVYIYEMSGIRMDAEIVDHKVNVKNLKTGTYFIGFKTDKGFVTKKFIKK</sequence>
<dbReference type="RefSeq" id="WP_121462433.1">
    <property type="nucleotide sequence ID" value="NZ_RBXB01000003.1"/>
</dbReference>
<dbReference type="EMBL" id="RBXB01000003">
    <property type="protein sequence ID" value="RKS96428.1"/>
    <property type="molecule type" value="Genomic_DNA"/>
</dbReference>
<proteinExistence type="predicted"/>
<evidence type="ECO:0000259" key="2">
    <source>
        <dbReference type="Pfam" id="PF18962"/>
    </source>
</evidence>
<organism evidence="3 4">
    <name type="scientific">Chryseobacterium defluvii</name>
    <dbReference type="NCBI Taxonomy" id="160396"/>
    <lineage>
        <taxon>Bacteria</taxon>
        <taxon>Pseudomonadati</taxon>
        <taxon>Bacteroidota</taxon>
        <taxon>Flavobacteriia</taxon>
        <taxon>Flavobacteriales</taxon>
        <taxon>Weeksellaceae</taxon>
        <taxon>Chryseobacterium group</taxon>
        <taxon>Chryseobacterium</taxon>
    </lineage>
</organism>
<dbReference type="AlphaFoldDB" id="A0A495SBB4"/>
<reference evidence="3 4" key="1">
    <citation type="submission" date="2018-10" db="EMBL/GenBank/DDBJ databases">
        <title>Genomic Encyclopedia of Archaeal and Bacterial Type Strains, Phase II (KMG-II): from individual species to whole genera.</title>
        <authorList>
            <person name="Goeker M."/>
        </authorList>
    </citation>
    <scope>NUCLEOTIDE SEQUENCE [LARGE SCALE GENOMIC DNA]</scope>
    <source>
        <strain evidence="3 4">DSM 14219</strain>
    </source>
</reference>
<accession>A0A495SBB4</accession>
<dbReference type="InterPro" id="IPR026444">
    <property type="entry name" value="Secre_tail"/>
</dbReference>
<protein>
    <submittedName>
        <fullName evidence="3">Putative secreted protein (Por secretion system target)</fullName>
    </submittedName>
</protein>
<gene>
    <name evidence="3" type="ORF">BCF58_2852</name>
</gene>
<evidence type="ECO:0000313" key="3">
    <source>
        <dbReference type="EMBL" id="RKS96428.1"/>
    </source>
</evidence>
<dbReference type="Pfam" id="PF18962">
    <property type="entry name" value="Por_Secre_tail"/>
    <property type="match status" value="1"/>
</dbReference>
<keyword evidence="4" id="KW-1185">Reference proteome</keyword>
<keyword evidence="1" id="KW-0732">Signal</keyword>
<evidence type="ECO:0000313" key="4">
    <source>
        <dbReference type="Proteomes" id="UP000272428"/>
    </source>
</evidence>
<evidence type="ECO:0000256" key="1">
    <source>
        <dbReference type="ARBA" id="ARBA00022729"/>
    </source>
</evidence>
<dbReference type="Proteomes" id="UP000272428">
    <property type="component" value="Unassembled WGS sequence"/>
</dbReference>
<name>A0A495SBB4_9FLAO</name>
<feature type="domain" description="Secretion system C-terminal sorting" evidence="2">
    <location>
        <begin position="256"/>
        <end position="321"/>
    </location>
</feature>
<dbReference type="OrthoDB" id="1288696at2"/>